<keyword evidence="5 9" id="KW-0560">Oxidoreductase</keyword>
<comment type="similarity">
    <text evidence="2 9">Belongs to the cytochrome P450 family.</text>
</comment>
<dbReference type="PROSITE" id="PS00086">
    <property type="entry name" value="CYTOCHROME_P450"/>
    <property type="match status" value="1"/>
</dbReference>
<evidence type="ECO:0000256" key="9">
    <source>
        <dbReference type="RuleBase" id="RU000461"/>
    </source>
</evidence>
<comment type="cofactor">
    <cofactor evidence="1 8">
        <name>heme</name>
        <dbReference type="ChEBI" id="CHEBI:30413"/>
    </cofactor>
</comment>
<reference evidence="11 12" key="1">
    <citation type="submission" date="2020-03" db="EMBL/GenBank/DDBJ databases">
        <title>Draft Genome Sequence of Cudoniella acicularis.</title>
        <authorList>
            <person name="Buettner E."/>
            <person name="Kellner H."/>
        </authorList>
    </citation>
    <scope>NUCLEOTIDE SEQUENCE [LARGE SCALE GENOMIC DNA]</scope>
    <source>
        <strain evidence="11 12">DSM 108380</strain>
    </source>
</reference>
<dbReference type="PANTHER" id="PTHR24287:SF1">
    <property type="entry name" value="P450, PUTATIVE (EUROFUNG)-RELATED"/>
    <property type="match status" value="1"/>
</dbReference>
<dbReference type="PRINTS" id="PR00385">
    <property type="entry name" value="P450"/>
</dbReference>
<dbReference type="Pfam" id="PF00067">
    <property type="entry name" value="p450"/>
    <property type="match status" value="1"/>
</dbReference>
<evidence type="ECO:0000313" key="12">
    <source>
        <dbReference type="Proteomes" id="UP000566819"/>
    </source>
</evidence>
<accession>A0A8H4RLA7</accession>
<evidence type="ECO:0000256" key="3">
    <source>
        <dbReference type="ARBA" id="ARBA00022617"/>
    </source>
</evidence>
<dbReference type="EMBL" id="JAAMPI010000379">
    <property type="protein sequence ID" value="KAF4632102.1"/>
    <property type="molecule type" value="Genomic_DNA"/>
</dbReference>
<keyword evidence="10" id="KW-0472">Membrane</keyword>
<dbReference type="SUPFAM" id="SSF48264">
    <property type="entry name" value="Cytochrome P450"/>
    <property type="match status" value="1"/>
</dbReference>
<keyword evidence="10" id="KW-0812">Transmembrane</keyword>
<keyword evidence="4 8" id="KW-0479">Metal-binding</keyword>
<evidence type="ECO:0000256" key="5">
    <source>
        <dbReference type="ARBA" id="ARBA00023002"/>
    </source>
</evidence>
<dbReference type="GO" id="GO:0016712">
    <property type="term" value="F:oxidoreductase activity, acting on paired donors, with incorporation or reduction of molecular oxygen, reduced flavin or flavoprotein as one donor, and incorporation of one atom of oxygen"/>
    <property type="evidence" value="ECO:0007669"/>
    <property type="project" value="InterPro"/>
</dbReference>
<dbReference type="AlphaFoldDB" id="A0A8H4RLA7"/>
<evidence type="ECO:0000256" key="10">
    <source>
        <dbReference type="SAM" id="Phobius"/>
    </source>
</evidence>
<name>A0A8H4RLA7_9HELO</name>
<dbReference type="InterPro" id="IPR001128">
    <property type="entry name" value="Cyt_P450"/>
</dbReference>
<evidence type="ECO:0000256" key="4">
    <source>
        <dbReference type="ARBA" id="ARBA00022723"/>
    </source>
</evidence>
<dbReference type="InterPro" id="IPR047146">
    <property type="entry name" value="Cyt_P450_E_CYP52_fungi"/>
</dbReference>
<evidence type="ECO:0000256" key="2">
    <source>
        <dbReference type="ARBA" id="ARBA00010617"/>
    </source>
</evidence>
<dbReference type="PRINTS" id="PR01239">
    <property type="entry name" value="EP450IICYP52"/>
</dbReference>
<dbReference type="PRINTS" id="PR00464">
    <property type="entry name" value="EP450II"/>
</dbReference>
<sequence>MFTFLENRSPALVAIGGFGLFYLLVAFIKQGLVARRQSLFARKNGCKAPPRYPHKDPIFGLDLFLQNLKLSKKGGFLDSVAARYGFVEKMTGRPVTTFSQLLLGERNILTCEPENIKTVLATKFKDFEIPPRRSNALAPTFGHGIFTTNGEEWEASRSLLRPNFTRSQVGNIEIFEAHISKLIERIPKDGSTVDLQPLFFMLTIDSATHFLFGQSTNTLDEVEGASSPGMRFSDAFAYATYKGALEARVGKLATMLPDKKYHEDVAFVHKYIQGYVQKALDLHKNGAMKEKLDEDASGKYVFLEELAKTGYSARKIQDELLNILLAGRDTTASLLSFLFYYLARRPDVVDKLHEEISKLGYGRPSFEDLKGMKYLQWCLNEALRLFPIVPVNSRIAVRDTILPTGGGPDGKSPVFVKAGQSVLYQVYVMQRRRDLYGEDANEFKPERWESLRPSWQYLPFNGGPRICIGQQFALIEASYAVVRLLQTFRTIEKRDDSDLLEYLTLTACVRPGVQVGMKPA</sequence>
<keyword evidence="7 9" id="KW-0503">Monooxygenase</keyword>
<dbReference type="GO" id="GO:0005506">
    <property type="term" value="F:iron ion binding"/>
    <property type="evidence" value="ECO:0007669"/>
    <property type="project" value="InterPro"/>
</dbReference>
<gene>
    <name evidence="11" type="ORF">G7Y89_g6032</name>
</gene>
<evidence type="ECO:0000256" key="1">
    <source>
        <dbReference type="ARBA" id="ARBA00001971"/>
    </source>
</evidence>
<dbReference type="InterPro" id="IPR002402">
    <property type="entry name" value="Cyt_P450_E_grp-II"/>
</dbReference>
<protein>
    <recommendedName>
        <fullName evidence="13">Cytochrome P450</fullName>
    </recommendedName>
</protein>
<dbReference type="OrthoDB" id="1470350at2759"/>
<dbReference type="CDD" id="cd11063">
    <property type="entry name" value="CYP52"/>
    <property type="match status" value="1"/>
</dbReference>
<keyword evidence="10" id="KW-1133">Transmembrane helix</keyword>
<keyword evidence="6 8" id="KW-0408">Iron</keyword>
<keyword evidence="12" id="KW-1185">Reference proteome</keyword>
<dbReference type="GO" id="GO:0020037">
    <property type="term" value="F:heme binding"/>
    <property type="evidence" value="ECO:0007669"/>
    <property type="project" value="InterPro"/>
</dbReference>
<organism evidence="11 12">
    <name type="scientific">Cudoniella acicularis</name>
    <dbReference type="NCBI Taxonomy" id="354080"/>
    <lineage>
        <taxon>Eukaryota</taxon>
        <taxon>Fungi</taxon>
        <taxon>Dikarya</taxon>
        <taxon>Ascomycota</taxon>
        <taxon>Pezizomycotina</taxon>
        <taxon>Leotiomycetes</taxon>
        <taxon>Helotiales</taxon>
        <taxon>Tricladiaceae</taxon>
        <taxon>Cudoniella</taxon>
    </lineage>
</organism>
<feature type="binding site" description="axial binding residue" evidence="8">
    <location>
        <position position="467"/>
    </location>
    <ligand>
        <name>heme</name>
        <dbReference type="ChEBI" id="CHEBI:30413"/>
    </ligand>
    <ligandPart>
        <name>Fe</name>
        <dbReference type="ChEBI" id="CHEBI:18248"/>
    </ligandPart>
</feature>
<dbReference type="InterPro" id="IPR017972">
    <property type="entry name" value="Cyt_P450_CS"/>
</dbReference>
<dbReference type="InterPro" id="IPR036396">
    <property type="entry name" value="Cyt_P450_sf"/>
</dbReference>
<evidence type="ECO:0008006" key="13">
    <source>
        <dbReference type="Google" id="ProtNLM"/>
    </source>
</evidence>
<dbReference type="Proteomes" id="UP000566819">
    <property type="component" value="Unassembled WGS sequence"/>
</dbReference>
<keyword evidence="3 8" id="KW-0349">Heme</keyword>
<evidence type="ECO:0000256" key="8">
    <source>
        <dbReference type="PIRSR" id="PIRSR602402-1"/>
    </source>
</evidence>
<proteinExistence type="inferred from homology"/>
<comment type="caution">
    <text evidence="11">The sequence shown here is derived from an EMBL/GenBank/DDBJ whole genome shotgun (WGS) entry which is preliminary data.</text>
</comment>
<evidence type="ECO:0000313" key="11">
    <source>
        <dbReference type="EMBL" id="KAF4632102.1"/>
    </source>
</evidence>
<dbReference type="Gene3D" id="1.10.630.10">
    <property type="entry name" value="Cytochrome P450"/>
    <property type="match status" value="1"/>
</dbReference>
<evidence type="ECO:0000256" key="7">
    <source>
        <dbReference type="ARBA" id="ARBA00023033"/>
    </source>
</evidence>
<feature type="transmembrane region" description="Helical" evidence="10">
    <location>
        <begin position="12"/>
        <end position="33"/>
    </location>
</feature>
<dbReference type="PANTHER" id="PTHR24287">
    <property type="entry name" value="P450, PUTATIVE (EUROFUNG)-RELATED"/>
    <property type="match status" value="1"/>
</dbReference>
<dbReference type="InterPro" id="IPR002974">
    <property type="entry name" value="Cyt_P450_E_CYP52_ascomycetes"/>
</dbReference>
<evidence type="ECO:0000256" key="6">
    <source>
        <dbReference type="ARBA" id="ARBA00023004"/>
    </source>
</evidence>